<proteinExistence type="predicted"/>
<gene>
    <name evidence="1" type="ORF">SAMN06295885_2737</name>
</gene>
<organism evidence="1 2">
    <name type="scientific">Rathayibacter oskolensis</name>
    <dbReference type="NCBI Taxonomy" id="1891671"/>
    <lineage>
        <taxon>Bacteria</taxon>
        <taxon>Bacillati</taxon>
        <taxon>Actinomycetota</taxon>
        <taxon>Actinomycetes</taxon>
        <taxon>Micrococcales</taxon>
        <taxon>Microbacteriaceae</taxon>
        <taxon>Rathayibacter</taxon>
    </lineage>
</organism>
<keyword evidence="2" id="KW-1185">Reference proteome</keyword>
<reference evidence="2" key="1">
    <citation type="submission" date="2017-04" db="EMBL/GenBank/DDBJ databases">
        <authorList>
            <person name="Varghese N."/>
            <person name="Submissions S."/>
        </authorList>
    </citation>
    <scope>NUCLEOTIDE SEQUENCE [LARGE SCALE GENOMIC DNA]</scope>
    <source>
        <strain evidence="2">VKM Ac-2121</strain>
    </source>
</reference>
<evidence type="ECO:0000313" key="1">
    <source>
        <dbReference type="EMBL" id="SMH46406.1"/>
    </source>
</evidence>
<evidence type="ECO:0000313" key="2">
    <source>
        <dbReference type="Proteomes" id="UP000193711"/>
    </source>
</evidence>
<name>A0A1X7P7I0_9MICO</name>
<dbReference type="Proteomes" id="UP000193711">
    <property type="component" value="Unassembled WGS sequence"/>
</dbReference>
<dbReference type="EMBL" id="FXBM01000002">
    <property type="protein sequence ID" value="SMH46406.1"/>
    <property type="molecule type" value="Genomic_DNA"/>
</dbReference>
<accession>A0A1X7P7I0</accession>
<sequence>MGLRDDAEDLVRVHQRAAAEAHVLVPWSDPETPDWCAELAAGLWEGSFRPSPVYYRPEDPSHAWRGPHPVHVHHLGYGWQLTAHRERAGASVSTTAVVLETGSLWLGTGTGRRPGRGLRALGDHGLIEGLQPGHDDFFAVRRFADRSPEAQADRRLLFGVAGLAALIEDTVRVGPHGELDWTL</sequence>
<dbReference type="STRING" id="1891671.SAMN06295885_2737"/>
<protein>
    <submittedName>
        <fullName evidence="1">Uncharacterized protein</fullName>
    </submittedName>
</protein>
<dbReference type="AlphaFoldDB" id="A0A1X7P7I0"/>
<dbReference type="OrthoDB" id="5123758at2"/>
<dbReference type="RefSeq" id="WP_085477085.1">
    <property type="nucleotide sequence ID" value="NZ_FXBM01000002.1"/>
</dbReference>